<dbReference type="InterPro" id="IPR036772">
    <property type="entry name" value="SRCR-like_dom_sf"/>
</dbReference>
<organism evidence="6">
    <name type="scientific">Volvox carteri f. nagariensis</name>
    <dbReference type="NCBI Taxonomy" id="3068"/>
    <lineage>
        <taxon>Eukaryota</taxon>
        <taxon>Viridiplantae</taxon>
        <taxon>Chlorophyta</taxon>
        <taxon>core chlorophytes</taxon>
        <taxon>Chlorophyceae</taxon>
        <taxon>CS clade</taxon>
        <taxon>Chlamydomonadales</taxon>
        <taxon>Volvocaceae</taxon>
        <taxon>Volvox</taxon>
    </lineage>
</organism>
<dbReference type="InParanoid" id="D8TRK6"/>
<dbReference type="GO" id="GO:0016020">
    <property type="term" value="C:membrane"/>
    <property type="evidence" value="ECO:0007669"/>
    <property type="project" value="InterPro"/>
</dbReference>
<accession>D8TRK6</accession>
<feature type="chain" id="PRO_5003123795" description="SRCR domain-containing protein" evidence="3">
    <location>
        <begin position="32"/>
        <end position="415"/>
    </location>
</feature>
<evidence type="ECO:0000256" key="2">
    <source>
        <dbReference type="SAM" id="MobiDB-lite"/>
    </source>
</evidence>
<feature type="region of interest" description="Disordered" evidence="2">
    <location>
        <begin position="257"/>
        <end position="278"/>
    </location>
</feature>
<dbReference type="OrthoDB" id="535045at2759"/>
<gene>
    <name evidence="5" type="ORF">VOLCADRAFT_89394</name>
</gene>
<dbReference type="SUPFAM" id="SSF56487">
    <property type="entry name" value="SRCR-like"/>
    <property type="match status" value="1"/>
</dbReference>
<evidence type="ECO:0000313" key="5">
    <source>
        <dbReference type="EMBL" id="EFJ49909.1"/>
    </source>
</evidence>
<dbReference type="InterPro" id="IPR001190">
    <property type="entry name" value="SRCR"/>
</dbReference>
<dbReference type="AlphaFoldDB" id="D8TRK6"/>
<keyword evidence="1" id="KW-1015">Disulfide bond</keyword>
<sequence length="415" mass="45210">MYAAKRCNELALRSMLKLLFLAAVLNGVIQGQARRAPRSPHSPSPPSSPPAPPDYSRKGLRLVRTVLQPRASSTAGGRNGRGGHEVVTGRLEVRVGSRQPRGSRPRWAPLCDDGSFDIWQAQEFCNIMGYKYGIKYNGSGISSYGPDENSCSSEPWHGRPATWLGFIDFPSRMAKYCYLFWSDCPAKLLVALQCSDSPLMASPLPPRAPSPPPPNAALRKAIRYVPPEPNLGMQVMFGMTFRWELLVNVSTSDIAGSVEGDGRGSDGEQQSSKDTAAPEAVWAPLCASPGQVAALRRQPRDSYGDAADIVANTSCYQVDDFTSGLFLSLTGYALAPVAIPKGNSNYNSTDSSSLYYYDSVKDGFDPSKYSHWVTIVDDGIRADRQALQEMQLNISTTPCESGYLFISRCDLIVTT</sequence>
<evidence type="ECO:0000256" key="1">
    <source>
        <dbReference type="ARBA" id="ARBA00023157"/>
    </source>
</evidence>
<dbReference type="GeneID" id="9623781"/>
<dbReference type="PROSITE" id="PS50287">
    <property type="entry name" value="SRCR_2"/>
    <property type="match status" value="1"/>
</dbReference>
<dbReference type="KEGG" id="vcn:VOLCADRAFT_89394"/>
<evidence type="ECO:0000256" key="3">
    <source>
        <dbReference type="SAM" id="SignalP"/>
    </source>
</evidence>
<reference evidence="5 6" key="1">
    <citation type="journal article" date="2010" name="Science">
        <title>Genomic analysis of organismal complexity in the multicellular green alga Volvox carteri.</title>
        <authorList>
            <person name="Prochnik S.E."/>
            <person name="Umen J."/>
            <person name="Nedelcu A.M."/>
            <person name="Hallmann A."/>
            <person name="Miller S.M."/>
            <person name="Nishii I."/>
            <person name="Ferris P."/>
            <person name="Kuo A."/>
            <person name="Mitros T."/>
            <person name="Fritz-Laylin L.K."/>
            <person name="Hellsten U."/>
            <person name="Chapman J."/>
            <person name="Simakov O."/>
            <person name="Rensing S.A."/>
            <person name="Terry A."/>
            <person name="Pangilinan J."/>
            <person name="Kapitonov V."/>
            <person name="Jurka J."/>
            <person name="Salamov A."/>
            <person name="Shapiro H."/>
            <person name="Schmutz J."/>
            <person name="Grimwood J."/>
            <person name="Lindquist E."/>
            <person name="Lucas S."/>
            <person name="Grigoriev I.V."/>
            <person name="Schmitt R."/>
            <person name="Kirk D."/>
            <person name="Rokhsar D.S."/>
        </authorList>
    </citation>
    <scope>NUCLEOTIDE SEQUENCE [LARGE SCALE GENOMIC DNA]</scope>
    <source>
        <strain evidence="6">f. Nagariensis / Eve</strain>
    </source>
</reference>
<dbReference type="EMBL" id="GL378333">
    <property type="protein sequence ID" value="EFJ49909.1"/>
    <property type="molecule type" value="Genomic_DNA"/>
</dbReference>
<feature type="compositionally biased region" description="Pro residues" evidence="2">
    <location>
        <begin position="40"/>
        <end position="53"/>
    </location>
</feature>
<feature type="domain" description="SRCR" evidence="4">
    <location>
        <begin position="60"/>
        <end position="195"/>
    </location>
</feature>
<feature type="signal peptide" evidence="3">
    <location>
        <begin position="1"/>
        <end position="31"/>
    </location>
</feature>
<evidence type="ECO:0000313" key="6">
    <source>
        <dbReference type="Proteomes" id="UP000001058"/>
    </source>
</evidence>
<dbReference type="Proteomes" id="UP000001058">
    <property type="component" value="Unassembled WGS sequence"/>
</dbReference>
<evidence type="ECO:0000259" key="4">
    <source>
        <dbReference type="PROSITE" id="PS50287"/>
    </source>
</evidence>
<feature type="region of interest" description="Disordered" evidence="2">
    <location>
        <begin position="33"/>
        <end position="57"/>
    </location>
</feature>
<keyword evidence="6" id="KW-1185">Reference proteome</keyword>
<name>D8TRK6_VOLCA</name>
<protein>
    <recommendedName>
        <fullName evidence="4">SRCR domain-containing protein</fullName>
    </recommendedName>
</protein>
<proteinExistence type="predicted"/>
<keyword evidence="3" id="KW-0732">Signal</keyword>
<dbReference type="RefSeq" id="XP_002948974.1">
    <property type="nucleotide sequence ID" value="XM_002948928.1"/>
</dbReference>